<dbReference type="CDD" id="cd00680">
    <property type="entry name" value="RHO_alpha_C"/>
    <property type="match status" value="1"/>
</dbReference>
<keyword evidence="3" id="KW-0479">Metal-binding</keyword>
<evidence type="ECO:0000256" key="1">
    <source>
        <dbReference type="ARBA" id="ARBA00001962"/>
    </source>
</evidence>
<sequence length="338" mass="38235">MTPLVDTLYRRYWHLVAHRSEVAEPGAWLRLDWAFGDLVIYNDDGEIGAFDNICPHRGARFFVGDHGVGPMLCPYHGWRYGGGVLKPALAKGFDPEVLAAQSIGRYAVAWCGDFLFVGIAPEQALADQLGEAAGKLETVSRLITRRRDFHALPFECDWRVAVENALETYHVNLIHGSTLASLGMVEKTLIVDGANLTWEGEVTDKRTLRGLSALGRYFDAAEAYQGYWTIHVFPFAMISSTFGYSYAMQTYFPAREGRRTHFCTRLLDGRVRPGAERAVEAFLDSSAEMNRRIFDEDREICERVSPAYDLDKPVRAFAKSEERLRLLHERLRHLTPLS</sequence>
<dbReference type="Gene3D" id="2.102.10.10">
    <property type="entry name" value="Rieske [2Fe-2S] iron-sulphur domain"/>
    <property type="match status" value="1"/>
</dbReference>
<dbReference type="PANTHER" id="PTHR43756">
    <property type="entry name" value="CHOLINE MONOOXYGENASE, CHLOROPLASTIC"/>
    <property type="match status" value="1"/>
</dbReference>
<evidence type="ECO:0000256" key="6">
    <source>
        <dbReference type="ARBA" id="ARBA00023014"/>
    </source>
</evidence>
<keyword evidence="4" id="KW-0560">Oxidoreductase</keyword>
<name>A0ABS0T272_9CAUL</name>
<dbReference type="InterPro" id="IPR017941">
    <property type="entry name" value="Rieske_2Fe-2S"/>
</dbReference>
<evidence type="ECO:0000256" key="2">
    <source>
        <dbReference type="ARBA" id="ARBA00022714"/>
    </source>
</evidence>
<dbReference type="Proteomes" id="UP000639859">
    <property type="component" value="Unassembled WGS sequence"/>
</dbReference>
<gene>
    <name evidence="8" type="ORF">I4Q42_14935</name>
</gene>
<evidence type="ECO:0000259" key="7">
    <source>
        <dbReference type="PROSITE" id="PS51296"/>
    </source>
</evidence>
<keyword evidence="9" id="KW-1185">Reference proteome</keyword>
<dbReference type="Pfam" id="PF00355">
    <property type="entry name" value="Rieske"/>
    <property type="match status" value="1"/>
</dbReference>
<dbReference type="InterPro" id="IPR001663">
    <property type="entry name" value="Rng_hydr_dOase-A"/>
</dbReference>
<proteinExistence type="predicted"/>
<evidence type="ECO:0000256" key="5">
    <source>
        <dbReference type="ARBA" id="ARBA00023004"/>
    </source>
</evidence>
<evidence type="ECO:0000256" key="4">
    <source>
        <dbReference type="ARBA" id="ARBA00023002"/>
    </source>
</evidence>
<dbReference type="EMBL" id="JADWOX010000010">
    <property type="protein sequence ID" value="MBI1684967.1"/>
    <property type="molecule type" value="Genomic_DNA"/>
</dbReference>
<reference evidence="8 9" key="1">
    <citation type="submission" date="2020-11" db="EMBL/GenBank/DDBJ databases">
        <title>genome sequence of strain KACC 18849.</title>
        <authorList>
            <person name="Gao J."/>
            <person name="Zhang X."/>
        </authorList>
    </citation>
    <scope>NUCLEOTIDE SEQUENCE [LARGE SCALE GENOMIC DNA]</scope>
    <source>
        <strain evidence="8 9">KACC 18849</strain>
    </source>
</reference>
<dbReference type="PROSITE" id="PS51296">
    <property type="entry name" value="RIESKE"/>
    <property type="match status" value="1"/>
</dbReference>
<evidence type="ECO:0000313" key="8">
    <source>
        <dbReference type="EMBL" id="MBI1684967.1"/>
    </source>
</evidence>
<accession>A0ABS0T272</accession>
<dbReference type="RefSeq" id="WP_198576882.1">
    <property type="nucleotide sequence ID" value="NZ_JADWOX010000010.1"/>
</dbReference>
<dbReference type="PANTHER" id="PTHR43756:SF5">
    <property type="entry name" value="CHOLINE MONOOXYGENASE, CHLOROPLASTIC"/>
    <property type="match status" value="1"/>
</dbReference>
<evidence type="ECO:0000313" key="9">
    <source>
        <dbReference type="Proteomes" id="UP000639859"/>
    </source>
</evidence>
<protein>
    <submittedName>
        <fullName evidence="8">Rieske 2Fe-2S domain-containing protein</fullName>
    </submittedName>
</protein>
<dbReference type="InterPro" id="IPR015879">
    <property type="entry name" value="Ring_hydroxy_dOase_asu_C_dom"/>
</dbReference>
<dbReference type="Gene3D" id="3.90.380.10">
    <property type="entry name" value="Naphthalene 1,2-dioxygenase Alpha Subunit, Chain A, domain 1"/>
    <property type="match status" value="2"/>
</dbReference>
<dbReference type="InterPro" id="IPR036922">
    <property type="entry name" value="Rieske_2Fe-2S_sf"/>
</dbReference>
<dbReference type="SUPFAM" id="SSF55961">
    <property type="entry name" value="Bet v1-like"/>
    <property type="match status" value="1"/>
</dbReference>
<comment type="cofactor">
    <cofactor evidence="1">
        <name>Fe cation</name>
        <dbReference type="ChEBI" id="CHEBI:24875"/>
    </cofactor>
</comment>
<organism evidence="8 9">
    <name type="scientific">Caulobacter hibisci</name>
    <dbReference type="NCBI Taxonomy" id="2035993"/>
    <lineage>
        <taxon>Bacteria</taxon>
        <taxon>Pseudomonadati</taxon>
        <taxon>Pseudomonadota</taxon>
        <taxon>Alphaproteobacteria</taxon>
        <taxon>Caulobacterales</taxon>
        <taxon>Caulobacteraceae</taxon>
        <taxon>Caulobacter</taxon>
    </lineage>
</organism>
<feature type="domain" description="Rieske" evidence="7">
    <location>
        <begin position="13"/>
        <end position="117"/>
    </location>
</feature>
<keyword evidence="6" id="KW-0411">Iron-sulfur</keyword>
<dbReference type="Pfam" id="PF00848">
    <property type="entry name" value="Ring_hydroxyl_A"/>
    <property type="match status" value="1"/>
</dbReference>
<dbReference type="SUPFAM" id="SSF50022">
    <property type="entry name" value="ISP domain"/>
    <property type="match status" value="1"/>
</dbReference>
<evidence type="ECO:0000256" key="3">
    <source>
        <dbReference type="ARBA" id="ARBA00022723"/>
    </source>
</evidence>
<keyword evidence="5" id="KW-0408">Iron</keyword>
<comment type="caution">
    <text evidence="8">The sequence shown here is derived from an EMBL/GenBank/DDBJ whole genome shotgun (WGS) entry which is preliminary data.</text>
</comment>
<dbReference type="CDD" id="cd03469">
    <property type="entry name" value="Rieske_RO_Alpha_N"/>
    <property type="match status" value="1"/>
</dbReference>
<keyword evidence="2" id="KW-0001">2Fe-2S</keyword>